<dbReference type="EMBL" id="CM047738">
    <property type="protein sequence ID" value="KAJ0045302.1"/>
    <property type="molecule type" value="Genomic_DNA"/>
</dbReference>
<evidence type="ECO:0000313" key="1">
    <source>
        <dbReference type="EMBL" id="KAJ0045302.1"/>
    </source>
</evidence>
<sequence>MAKGKDDIKYGTVQAKLSEDDTLRVGYKHGTPLEGGKIADSEPIDLFSSAHNINKNPNPSNNNTNVNDSSHHHPSSETYQSQLHPRPDRREAGGGGKFQSSKTHTSG</sequence>
<reference evidence="2" key="1">
    <citation type="journal article" date="2023" name="G3 (Bethesda)">
        <title>Genome assembly and association tests identify interacting loci associated with vigor, precocity, and sex in interspecific pistachio rootstocks.</title>
        <authorList>
            <person name="Palmer W."/>
            <person name="Jacygrad E."/>
            <person name="Sagayaradj S."/>
            <person name="Cavanaugh K."/>
            <person name="Han R."/>
            <person name="Bertier L."/>
            <person name="Beede B."/>
            <person name="Kafkas S."/>
            <person name="Golino D."/>
            <person name="Preece J."/>
            <person name="Michelmore R."/>
        </authorList>
    </citation>
    <scope>NUCLEOTIDE SEQUENCE [LARGE SCALE GENOMIC DNA]</scope>
</reference>
<gene>
    <name evidence="1" type="ORF">Pint_04984</name>
</gene>
<accession>A0ACC0Z1Y4</accession>
<comment type="caution">
    <text evidence="1">The sequence shown here is derived from an EMBL/GenBank/DDBJ whole genome shotgun (WGS) entry which is preliminary data.</text>
</comment>
<organism evidence="1 2">
    <name type="scientific">Pistacia integerrima</name>
    <dbReference type="NCBI Taxonomy" id="434235"/>
    <lineage>
        <taxon>Eukaryota</taxon>
        <taxon>Viridiplantae</taxon>
        <taxon>Streptophyta</taxon>
        <taxon>Embryophyta</taxon>
        <taxon>Tracheophyta</taxon>
        <taxon>Spermatophyta</taxon>
        <taxon>Magnoliopsida</taxon>
        <taxon>eudicotyledons</taxon>
        <taxon>Gunneridae</taxon>
        <taxon>Pentapetalae</taxon>
        <taxon>rosids</taxon>
        <taxon>malvids</taxon>
        <taxon>Sapindales</taxon>
        <taxon>Anacardiaceae</taxon>
        <taxon>Pistacia</taxon>
    </lineage>
</organism>
<evidence type="ECO:0000313" key="2">
    <source>
        <dbReference type="Proteomes" id="UP001163603"/>
    </source>
</evidence>
<keyword evidence="2" id="KW-1185">Reference proteome</keyword>
<name>A0ACC0Z1Y4_9ROSI</name>
<protein>
    <submittedName>
        <fullName evidence="1">Uncharacterized protein</fullName>
    </submittedName>
</protein>
<proteinExistence type="predicted"/>
<dbReference type="Proteomes" id="UP001163603">
    <property type="component" value="Chromosome 3"/>
</dbReference>